<dbReference type="RefSeq" id="WP_264489623.1">
    <property type="nucleotide sequence ID" value="NZ_JAPDDT010000014.1"/>
</dbReference>
<dbReference type="Proteomes" id="UP001320876">
    <property type="component" value="Unassembled WGS sequence"/>
</dbReference>
<sequence length="244" mass="27671">MPPASDEFPPSPRFATTRWTLLGNAGEASRRDGAWEHFSRSYWYPVYAFIRRRGHGPDDASDLTQAFFAKLIEQDWLSKVEQRDTRFSTLLVTILKNFLIKSHHRETAQKRGGGERPVSLDMAHAEHWFGQEPVTQEAPEAFFEKRWAHAVMEAALARLRDEFEATGKGKVFEMISPFLSRQAVPGDYDAVGEQLGIHGRSVAVAVYRMRTDFCAMVRHEVAAGLRDDSLLEEEMMALAELLGT</sequence>
<name>A0ABT3GPU2_9BACT</name>
<gene>
    <name evidence="2" type="ORF">OKA05_23365</name>
</gene>
<dbReference type="InterPro" id="IPR013325">
    <property type="entry name" value="RNA_pol_sigma_r2"/>
</dbReference>
<evidence type="ECO:0000313" key="3">
    <source>
        <dbReference type="Proteomes" id="UP001320876"/>
    </source>
</evidence>
<organism evidence="2 3">
    <name type="scientific">Luteolibacter arcticus</name>
    <dbReference type="NCBI Taxonomy" id="1581411"/>
    <lineage>
        <taxon>Bacteria</taxon>
        <taxon>Pseudomonadati</taxon>
        <taxon>Verrucomicrobiota</taxon>
        <taxon>Verrucomicrobiia</taxon>
        <taxon>Verrucomicrobiales</taxon>
        <taxon>Verrucomicrobiaceae</taxon>
        <taxon>Luteolibacter</taxon>
    </lineage>
</organism>
<evidence type="ECO:0000259" key="1">
    <source>
        <dbReference type="Pfam" id="PF07638"/>
    </source>
</evidence>
<protein>
    <submittedName>
        <fullName evidence="2">ECF-type sigma factor</fullName>
    </submittedName>
</protein>
<comment type="caution">
    <text evidence="2">The sequence shown here is derived from an EMBL/GenBank/DDBJ whole genome shotgun (WGS) entry which is preliminary data.</text>
</comment>
<dbReference type="Gene3D" id="1.10.1740.10">
    <property type="match status" value="1"/>
</dbReference>
<reference evidence="2 3" key="1">
    <citation type="submission" date="2022-10" db="EMBL/GenBank/DDBJ databases">
        <title>Luteolibacter arcticus strain CCTCC AB 2014275, whole genome shotgun sequencing project.</title>
        <authorList>
            <person name="Zhao G."/>
            <person name="Shen L."/>
        </authorList>
    </citation>
    <scope>NUCLEOTIDE SEQUENCE [LARGE SCALE GENOMIC DNA]</scope>
    <source>
        <strain evidence="2 3">CCTCC AB 2014275</strain>
    </source>
</reference>
<dbReference type="InterPro" id="IPR053812">
    <property type="entry name" value="HTH_Sigma70_ECF-like"/>
</dbReference>
<accession>A0ABT3GPU2</accession>
<proteinExistence type="predicted"/>
<feature type="domain" description="RNA polymerase sigma-70 ECF-like HTH" evidence="1">
    <location>
        <begin position="63"/>
        <end position="130"/>
    </location>
</feature>
<dbReference type="EMBL" id="JAPDDT010000014">
    <property type="protein sequence ID" value="MCW1925517.1"/>
    <property type="molecule type" value="Genomic_DNA"/>
</dbReference>
<keyword evidence="3" id="KW-1185">Reference proteome</keyword>
<dbReference type="SUPFAM" id="SSF88946">
    <property type="entry name" value="Sigma2 domain of RNA polymerase sigma factors"/>
    <property type="match status" value="1"/>
</dbReference>
<evidence type="ECO:0000313" key="2">
    <source>
        <dbReference type="EMBL" id="MCW1925517.1"/>
    </source>
</evidence>
<dbReference type="Pfam" id="PF07638">
    <property type="entry name" value="Sigma70_ECF"/>
    <property type="match status" value="1"/>
</dbReference>